<reference evidence="2 3" key="1">
    <citation type="journal article" date="2011" name="Stand. Genomic Sci.">
        <title>Complete genome sequence of the gliding, heparinolytic Pedobacter saltans type strain (113).</title>
        <authorList>
            <person name="Liolios K."/>
            <person name="Sikorski J."/>
            <person name="Lu M."/>
            <person name="Nolan M."/>
            <person name="Lapidus A."/>
            <person name="Lucas S."/>
            <person name="Hammon N."/>
            <person name="Deshpande S."/>
            <person name="Cheng J.F."/>
            <person name="Tapia R."/>
            <person name="Han C."/>
            <person name="Goodwin L."/>
            <person name="Pitluck S."/>
            <person name="Huntemann M."/>
            <person name="Ivanova N."/>
            <person name="Pagani I."/>
            <person name="Mavromatis K."/>
            <person name="Ovchinikova G."/>
            <person name="Pati A."/>
            <person name="Chen A."/>
            <person name="Palaniappan K."/>
            <person name="Land M."/>
            <person name="Hauser L."/>
            <person name="Brambilla E.M."/>
            <person name="Kotsyurbenko O."/>
            <person name="Rohde M."/>
            <person name="Tindall B.J."/>
            <person name="Abt B."/>
            <person name="Goker M."/>
            <person name="Detter J.C."/>
            <person name="Woyke T."/>
            <person name="Bristow J."/>
            <person name="Eisen J.A."/>
            <person name="Markowitz V."/>
            <person name="Hugenholtz P."/>
            <person name="Klenk H.P."/>
            <person name="Kyrpides N.C."/>
        </authorList>
    </citation>
    <scope>NUCLEOTIDE SEQUENCE [LARGE SCALE GENOMIC DNA]</scope>
    <source>
        <strain evidence="3">ATCC 51119 / DSM 12145 / JCM 21818 / LMG 10337 / NBRC 100064 / NCIMB 13643</strain>
    </source>
</reference>
<dbReference type="AlphaFoldDB" id="F0S5T3"/>
<feature type="domain" description="YdhG-like" evidence="1">
    <location>
        <begin position="19"/>
        <end position="135"/>
    </location>
</feature>
<name>F0S5T3_PSESL</name>
<gene>
    <name evidence="2" type="ordered locus">Pedsa_0422</name>
</gene>
<evidence type="ECO:0000313" key="2">
    <source>
        <dbReference type="EMBL" id="ADY51004.1"/>
    </source>
</evidence>
<dbReference type="HOGENOM" id="CLU_119457_0_0_10"/>
<dbReference type="Proteomes" id="UP000000310">
    <property type="component" value="Chromosome"/>
</dbReference>
<protein>
    <recommendedName>
        <fullName evidence="1">YdhG-like domain-containing protein</fullName>
    </recommendedName>
</protein>
<dbReference type="EMBL" id="CP002545">
    <property type="protein sequence ID" value="ADY51004.1"/>
    <property type="molecule type" value="Genomic_DNA"/>
</dbReference>
<organism evidence="2 3">
    <name type="scientific">Pseudopedobacter saltans (strain ATCC 51119 / DSM 12145 / JCM 21818 / CCUG 39354 / LMG 10337 / NBRC 100064 / NCIMB 13643)</name>
    <name type="common">Pedobacter saltans</name>
    <dbReference type="NCBI Taxonomy" id="762903"/>
    <lineage>
        <taxon>Bacteria</taxon>
        <taxon>Pseudomonadati</taxon>
        <taxon>Bacteroidota</taxon>
        <taxon>Sphingobacteriia</taxon>
        <taxon>Sphingobacteriales</taxon>
        <taxon>Sphingobacteriaceae</taxon>
        <taxon>Pseudopedobacter</taxon>
    </lineage>
</organism>
<dbReference type="RefSeq" id="WP_013631507.1">
    <property type="nucleotide sequence ID" value="NC_015177.1"/>
</dbReference>
<dbReference type="OrthoDB" id="9813231at2"/>
<keyword evidence="3" id="KW-1185">Reference proteome</keyword>
<sequence length="151" mass="17824">MEKEIKTINEYIEQFPIERKEILQKLRKTILENLPTGFEETISYGMIGYVVPHRIYPDGYHINSQLPLPFINIASQKSHIAIYHMALYADENLLNWFKQEYAKHSQAKPDIGKSCIRFKKTEQIPFLLIGKLVKKIKVQQWIKLYESSVKK</sequence>
<dbReference type="Gene3D" id="3.90.1150.200">
    <property type="match status" value="1"/>
</dbReference>
<dbReference type="InterPro" id="IPR014922">
    <property type="entry name" value="YdhG-like"/>
</dbReference>
<evidence type="ECO:0000259" key="1">
    <source>
        <dbReference type="Pfam" id="PF08818"/>
    </source>
</evidence>
<dbReference type="Pfam" id="PF08818">
    <property type="entry name" value="DUF1801"/>
    <property type="match status" value="1"/>
</dbReference>
<proteinExistence type="predicted"/>
<dbReference type="KEGG" id="psn:Pedsa_0422"/>
<dbReference type="eggNOG" id="COG5646">
    <property type="taxonomic scope" value="Bacteria"/>
</dbReference>
<accession>F0S5T3</accession>
<dbReference type="SUPFAM" id="SSF159888">
    <property type="entry name" value="YdhG-like"/>
    <property type="match status" value="1"/>
</dbReference>
<evidence type="ECO:0000313" key="3">
    <source>
        <dbReference type="Proteomes" id="UP000000310"/>
    </source>
</evidence>
<reference evidence="3" key="2">
    <citation type="submission" date="2011-02" db="EMBL/GenBank/DDBJ databases">
        <title>The complete genome of Pedobacter saltans DSM 12145.</title>
        <authorList>
            <consortium name="US DOE Joint Genome Institute (JGI-PGF)"/>
            <person name="Lucas S."/>
            <person name="Copeland A."/>
            <person name="Lapidus A."/>
            <person name="Bruce D."/>
            <person name="Goodwin L."/>
            <person name="Pitluck S."/>
            <person name="Kyrpides N."/>
            <person name="Mavromatis K."/>
            <person name="Pagani I."/>
            <person name="Ivanova N."/>
            <person name="Ovchinnikova G."/>
            <person name="Lu M."/>
            <person name="Detter J.C."/>
            <person name="Han C."/>
            <person name="Land M."/>
            <person name="Hauser L."/>
            <person name="Markowitz V."/>
            <person name="Cheng J.-F."/>
            <person name="Hugenholtz P."/>
            <person name="Woyke T."/>
            <person name="Wu D."/>
            <person name="Tindall B."/>
            <person name="Pomrenke H.G."/>
            <person name="Brambilla E."/>
            <person name="Klenk H.-P."/>
            <person name="Eisen J.A."/>
        </authorList>
    </citation>
    <scope>NUCLEOTIDE SEQUENCE [LARGE SCALE GENOMIC DNA]</scope>
    <source>
        <strain evidence="3">ATCC 51119 / DSM 12145 / JCM 21818 / LMG 10337 / NBRC 100064 / NCIMB 13643</strain>
    </source>
</reference>